<evidence type="ECO:0000259" key="7">
    <source>
        <dbReference type="Pfam" id="PF08281"/>
    </source>
</evidence>
<proteinExistence type="inferred from homology"/>
<dbReference type="SUPFAM" id="SSF88946">
    <property type="entry name" value="Sigma2 domain of RNA polymerase sigma factors"/>
    <property type="match status" value="1"/>
</dbReference>
<dbReference type="InterPro" id="IPR007627">
    <property type="entry name" value="RNA_pol_sigma70_r2"/>
</dbReference>
<dbReference type="Pfam" id="PF08281">
    <property type="entry name" value="Sigma70_r4_2"/>
    <property type="match status" value="1"/>
</dbReference>
<dbReference type="RefSeq" id="WP_172344521.1">
    <property type="nucleotide sequence ID" value="NZ_CASYYZ010000056.1"/>
</dbReference>
<dbReference type="InterPro" id="IPR036388">
    <property type="entry name" value="WH-like_DNA-bd_sf"/>
</dbReference>
<keyword evidence="5" id="KW-0804">Transcription</keyword>
<comment type="similarity">
    <text evidence="1">Belongs to the sigma-70 factor family. ECF subfamily.</text>
</comment>
<evidence type="ECO:0000256" key="4">
    <source>
        <dbReference type="ARBA" id="ARBA00023125"/>
    </source>
</evidence>
<dbReference type="Gene3D" id="1.10.10.10">
    <property type="entry name" value="Winged helix-like DNA-binding domain superfamily/Winged helix DNA-binding domain"/>
    <property type="match status" value="1"/>
</dbReference>
<dbReference type="InterPro" id="IPR014284">
    <property type="entry name" value="RNA_pol_sigma-70_dom"/>
</dbReference>
<keyword evidence="4" id="KW-0238">DNA-binding</keyword>
<comment type="caution">
    <text evidence="8">The sequence shown here is derived from an EMBL/GenBank/DDBJ whole genome shotgun (WGS) entry which is preliminary data.</text>
</comment>
<dbReference type="Pfam" id="PF04542">
    <property type="entry name" value="Sigma70_r2"/>
    <property type="match status" value="1"/>
</dbReference>
<dbReference type="InterPro" id="IPR013324">
    <property type="entry name" value="RNA_pol_sigma_r3/r4-like"/>
</dbReference>
<organism evidence="8 9">
    <name type="scientific">Xylanibacter caecicola</name>
    <dbReference type="NCBI Taxonomy" id="2736294"/>
    <lineage>
        <taxon>Bacteria</taxon>
        <taxon>Pseudomonadati</taxon>
        <taxon>Bacteroidota</taxon>
        <taxon>Bacteroidia</taxon>
        <taxon>Bacteroidales</taxon>
        <taxon>Prevotellaceae</taxon>
        <taxon>Xylanibacter</taxon>
    </lineage>
</organism>
<name>A0ABX2B4L6_9BACT</name>
<evidence type="ECO:0000256" key="3">
    <source>
        <dbReference type="ARBA" id="ARBA00023082"/>
    </source>
</evidence>
<dbReference type="Gene3D" id="1.10.1740.10">
    <property type="match status" value="1"/>
</dbReference>
<dbReference type="PANTHER" id="PTHR43133">
    <property type="entry name" value="RNA POLYMERASE ECF-TYPE SIGMA FACTO"/>
    <property type="match status" value="1"/>
</dbReference>
<feature type="domain" description="RNA polymerase sigma factor 70 region 4 type 2" evidence="7">
    <location>
        <begin position="98"/>
        <end position="148"/>
    </location>
</feature>
<dbReference type="NCBIfam" id="TIGR02937">
    <property type="entry name" value="sigma70-ECF"/>
    <property type="match status" value="1"/>
</dbReference>
<reference evidence="8 9" key="1">
    <citation type="submission" date="2020-05" db="EMBL/GenBank/DDBJ databases">
        <title>Distinct polysaccharide utilization as determinants for interspecies competition between intestinal Prevotella spp.</title>
        <authorList>
            <person name="Galvez E.J.C."/>
            <person name="Iljazovic A."/>
            <person name="Strowig T."/>
        </authorList>
    </citation>
    <scope>NUCLEOTIDE SEQUENCE [LARGE SCALE GENOMIC DNA]</scope>
    <source>
        <strain evidence="8 9">PCHR</strain>
    </source>
</reference>
<dbReference type="InterPro" id="IPR013325">
    <property type="entry name" value="RNA_pol_sigma_r2"/>
</dbReference>
<dbReference type="CDD" id="cd06171">
    <property type="entry name" value="Sigma70_r4"/>
    <property type="match status" value="1"/>
</dbReference>
<protein>
    <submittedName>
        <fullName evidence="8">Sigma-70 family RNA polymerase sigma factor</fullName>
    </submittedName>
</protein>
<feature type="domain" description="RNA polymerase sigma-70 region 2" evidence="6">
    <location>
        <begin position="17"/>
        <end position="73"/>
    </location>
</feature>
<evidence type="ECO:0000256" key="5">
    <source>
        <dbReference type="ARBA" id="ARBA00023163"/>
    </source>
</evidence>
<keyword evidence="3" id="KW-0731">Sigma factor</keyword>
<evidence type="ECO:0000313" key="8">
    <source>
        <dbReference type="EMBL" id="NPE25039.1"/>
    </source>
</evidence>
<dbReference type="EMBL" id="JABKKJ010000006">
    <property type="protein sequence ID" value="NPE25039.1"/>
    <property type="molecule type" value="Genomic_DNA"/>
</dbReference>
<keyword evidence="9" id="KW-1185">Reference proteome</keyword>
<evidence type="ECO:0000259" key="6">
    <source>
        <dbReference type="Pfam" id="PF04542"/>
    </source>
</evidence>
<evidence type="ECO:0000256" key="2">
    <source>
        <dbReference type="ARBA" id="ARBA00023015"/>
    </source>
</evidence>
<evidence type="ECO:0000313" key="9">
    <source>
        <dbReference type="Proteomes" id="UP000820977"/>
    </source>
</evidence>
<dbReference type="InterPro" id="IPR039425">
    <property type="entry name" value="RNA_pol_sigma-70-like"/>
</dbReference>
<evidence type="ECO:0000256" key="1">
    <source>
        <dbReference type="ARBA" id="ARBA00010641"/>
    </source>
</evidence>
<sequence>MTADEFKAEAAKIRNTAMASAMRYVGNTDVAEDIVQDTMLKMWSMCPALKKPAGPLATVLIRNACIDHLRRHRQHCSIENMCIEEPVQGDADTVRMARMMEIVDRLPDTQQVILRLRHMQGMEMREIADITGMSEVNIRKVLSRARQAVRDKFMKGDKV</sequence>
<dbReference type="SUPFAM" id="SSF88659">
    <property type="entry name" value="Sigma3 and sigma4 domains of RNA polymerase sigma factors"/>
    <property type="match status" value="1"/>
</dbReference>
<dbReference type="PANTHER" id="PTHR43133:SF8">
    <property type="entry name" value="RNA POLYMERASE SIGMA FACTOR HI_1459-RELATED"/>
    <property type="match status" value="1"/>
</dbReference>
<keyword evidence="2" id="KW-0805">Transcription regulation</keyword>
<accession>A0ABX2B4L6</accession>
<gene>
    <name evidence="8" type="ORF">HPS54_05830</name>
</gene>
<dbReference type="InterPro" id="IPR013249">
    <property type="entry name" value="RNA_pol_sigma70_r4_t2"/>
</dbReference>
<dbReference type="Proteomes" id="UP000820977">
    <property type="component" value="Unassembled WGS sequence"/>
</dbReference>